<feature type="region of interest" description="Disordered" evidence="1">
    <location>
        <begin position="1"/>
        <end position="22"/>
    </location>
</feature>
<name>A0A6J2ELC5_ZALCA</name>
<reference evidence="3" key="1">
    <citation type="submission" date="2025-08" db="UniProtKB">
        <authorList>
            <consortium name="RefSeq"/>
        </authorList>
    </citation>
    <scope>IDENTIFICATION</scope>
    <source>
        <tissue evidence="3">Blood</tissue>
    </source>
</reference>
<proteinExistence type="predicted"/>
<evidence type="ECO:0000313" key="3">
    <source>
        <dbReference type="RefSeq" id="XP_027467672.1"/>
    </source>
</evidence>
<feature type="region of interest" description="Disordered" evidence="1">
    <location>
        <begin position="101"/>
        <end position="124"/>
    </location>
</feature>
<dbReference type="Proteomes" id="UP000515165">
    <property type="component" value="Chromosome 4"/>
</dbReference>
<dbReference type="RefSeq" id="XP_027467672.1">
    <property type="nucleotide sequence ID" value="XM_027611871.2"/>
</dbReference>
<keyword evidence="2" id="KW-1185">Reference proteome</keyword>
<gene>
    <name evidence="3" type="primary">LOC113932496</name>
</gene>
<sequence>MGGASCPPCATRVPRRGRRGARAMGPLLRAGRIWSAARPAPGWPQMAAQRLGFLGPKPWPVAPRGAGRRRPVIGRGRRECRTLSGRGRLCPCPPPFHRPRWVRSEGSGRQGTGGQGVPSTVGTPQWENVTFTRSRILRMAKGEPVATRAPSVLSLLPKVKHACHL</sequence>
<evidence type="ECO:0000256" key="1">
    <source>
        <dbReference type="SAM" id="MobiDB-lite"/>
    </source>
</evidence>
<organism evidence="2 3">
    <name type="scientific">Zalophus californianus</name>
    <name type="common">California sealion</name>
    <dbReference type="NCBI Taxonomy" id="9704"/>
    <lineage>
        <taxon>Eukaryota</taxon>
        <taxon>Metazoa</taxon>
        <taxon>Chordata</taxon>
        <taxon>Craniata</taxon>
        <taxon>Vertebrata</taxon>
        <taxon>Euteleostomi</taxon>
        <taxon>Mammalia</taxon>
        <taxon>Eutheria</taxon>
        <taxon>Laurasiatheria</taxon>
        <taxon>Carnivora</taxon>
        <taxon>Caniformia</taxon>
        <taxon>Pinnipedia</taxon>
        <taxon>Otariidae</taxon>
        <taxon>Zalophus</taxon>
    </lineage>
</organism>
<protein>
    <submittedName>
        <fullName evidence="3">Uncharacterized protein LOC113932496 isoform X2</fullName>
    </submittedName>
</protein>
<evidence type="ECO:0000313" key="2">
    <source>
        <dbReference type="Proteomes" id="UP000515165"/>
    </source>
</evidence>
<accession>A0A6J2ELC5</accession>
<dbReference type="AlphaFoldDB" id="A0A6J2ELC5"/>
<dbReference type="GeneID" id="113932496"/>